<evidence type="ECO:0008006" key="5">
    <source>
        <dbReference type="Google" id="ProtNLM"/>
    </source>
</evidence>
<keyword evidence="2" id="KW-0732">Signal</keyword>
<accession>A0A368YAU7</accession>
<organism evidence="3 4">
    <name type="scientific">Pseudorhodoferax soli</name>
    <dbReference type="NCBI Taxonomy" id="545864"/>
    <lineage>
        <taxon>Bacteria</taxon>
        <taxon>Pseudomonadati</taxon>
        <taxon>Pseudomonadota</taxon>
        <taxon>Betaproteobacteria</taxon>
        <taxon>Burkholderiales</taxon>
        <taxon>Comamonadaceae</taxon>
    </lineage>
</organism>
<gene>
    <name evidence="3" type="ORF">DES41_101561</name>
</gene>
<evidence type="ECO:0000313" key="3">
    <source>
        <dbReference type="EMBL" id="RCW75957.1"/>
    </source>
</evidence>
<dbReference type="Proteomes" id="UP000252884">
    <property type="component" value="Unassembled WGS sequence"/>
</dbReference>
<evidence type="ECO:0000313" key="4">
    <source>
        <dbReference type="Proteomes" id="UP000252884"/>
    </source>
</evidence>
<feature type="region of interest" description="Disordered" evidence="1">
    <location>
        <begin position="24"/>
        <end position="132"/>
    </location>
</feature>
<dbReference type="RefSeq" id="WP_147282790.1">
    <property type="nucleotide sequence ID" value="NZ_QPJK01000001.1"/>
</dbReference>
<proteinExistence type="predicted"/>
<feature type="signal peptide" evidence="2">
    <location>
        <begin position="1"/>
        <end position="25"/>
    </location>
</feature>
<sequence>MRTRTVQLGGGLILWMAAMALPAGAQSPAAQAAAAGGGSSNSANGGTGGVGLGGAGPGVAVRPGTAGGAGSPDTARPPGNGALVGPRAERQSRELTAEHPERGASAPRNTGQRALMLDQSRRPATATPATKN</sequence>
<feature type="compositionally biased region" description="Low complexity" evidence="1">
    <location>
        <begin position="24"/>
        <end position="34"/>
    </location>
</feature>
<dbReference type="EMBL" id="QPJK01000001">
    <property type="protein sequence ID" value="RCW75957.1"/>
    <property type="molecule type" value="Genomic_DNA"/>
</dbReference>
<dbReference type="AlphaFoldDB" id="A0A368YAU7"/>
<comment type="caution">
    <text evidence="3">The sequence shown here is derived from an EMBL/GenBank/DDBJ whole genome shotgun (WGS) entry which is preliminary data.</text>
</comment>
<keyword evidence="4" id="KW-1185">Reference proteome</keyword>
<evidence type="ECO:0000256" key="1">
    <source>
        <dbReference type="SAM" id="MobiDB-lite"/>
    </source>
</evidence>
<protein>
    <recommendedName>
        <fullName evidence="5">Translation initiation factor IF-2</fullName>
    </recommendedName>
</protein>
<feature type="compositionally biased region" description="Gly residues" evidence="1">
    <location>
        <begin position="35"/>
        <end position="57"/>
    </location>
</feature>
<feature type="compositionally biased region" description="Basic and acidic residues" evidence="1">
    <location>
        <begin position="87"/>
        <end position="102"/>
    </location>
</feature>
<feature type="chain" id="PRO_5016769787" description="Translation initiation factor IF-2" evidence="2">
    <location>
        <begin position="26"/>
        <end position="132"/>
    </location>
</feature>
<name>A0A368YAU7_9BURK</name>
<evidence type="ECO:0000256" key="2">
    <source>
        <dbReference type="SAM" id="SignalP"/>
    </source>
</evidence>
<dbReference type="OrthoDB" id="8913412at2"/>
<reference evidence="3 4" key="1">
    <citation type="submission" date="2018-07" db="EMBL/GenBank/DDBJ databases">
        <title>Genomic Encyclopedia of Type Strains, Phase IV (KMG-IV): sequencing the most valuable type-strain genomes for metagenomic binning, comparative biology and taxonomic classification.</title>
        <authorList>
            <person name="Goeker M."/>
        </authorList>
    </citation>
    <scope>NUCLEOTIDE SEQUENCE [LARGE SCALE GENOMIC DNA]</scope>
    <source>
        <strain evidence="3 4">DSM 21634</strain>
    </source>
</reference>